<dbReference type="AlphaFoldDB" id="A0AA36MQW0"/>
<evidence type="ECO:0000313" key="2">
    <source>
        <dbReference type="Proteomes" id="UP001178507"/>
    </source>
</evidence>
<gene>
    <name evidence="1" type="ORF">EVOR1521_LOCUS8602</name>
</gene>
<keyword evidence="2" id="KW-1185">Reference proteome</keyword>
<comment type="caution">
    <text evidence="1">The sequence shown here is derived from an EMBL/GenBank/DDBJ whole genome shotgun (WGS) entry which is preliminary data.</text>
</comment>
<proteinExistence type="predicted"/>
<evidence type="ECO:0000313" key="1">
    <source>
        <dbReference type="EMBL" id="CAJ1380732.1"/>
    </source>
</evidence>
<accession>A0AA36MQW0</accession>
<reference evidence="1" key="1">
    <citation type="submission" date="2023-08" db="EMBL/GenBank/DDBJ databases">
        <authorList>
            <person name="Chen Y."/>
            <person name="Shah S."/>
            <person name="Dougan E. K."/>
            <person name="Thang M."/>
            <person name="Chan C."/>
        </authorList>
    </citation>
    <scope>NUCLEOTIDE SEQUENCE</scope>
</reference>
<organism evidence="1 2">
    <name type="scientific">Effrenium voratum</name>
    <dbReference type="NCBI Taxonomy" id="2562239"/>
    <lineage>
        <taxon>Eukaryota</taxon>
        <taxon>Sar</taxon>
        <taxon>Alveolata</taxon>
        <taxon>Dinophyceae</taxon>
        <taxon>Suessiales</taxon>
        <taxon>Symbiodiniaceae</taxon>
        <taxon>Effrenium</taxon>
    </lineage>
</organism>
<sequence length="152" mass="17296">MSNRSPNAIAMELSFRRHGLTDVDLLIAVEDCSSFIFERFAKRAGINIIICDSLAELLRSVKCQQKLNFHRPLAVIVDDWTSLQEMQALPLLGRVPFLMDASGAGRNLADFELVASCSFMEFRMALWACLRRWDMYEEPALEAMPRVLLTEP</sequence>
<name>A0AA36MQW0_9DINO</name>
<protein>
    <submittedName>
        <fullName evidence="1">Uncharacterized protein</fullName>
    </submittedName>
</protein>
<dbReference type="Proteomes" id="UP001178507">
    <property type="component" value="Unassembled WGS sequence"/>
</dbReference>
<dbReference type="EMBL" id="CAUJNA010000743">
    <property type="protein sequence ID" value="CAJ1380732.1"/>
    <property type="molecule type" value="Genomic_DNA"/>
</dbReference>